<dbReference type="Ensembl" id="ENSPKIT00000013001.1">
    <property type="protein sequence ID" value="ENSPKIP00000032142.1"/>
    <property type="gene ID" value="ENSPKIG00000012352.1"/>
</dbReference>
<dbReference type="InterPro" id="IPR036638">
    <property type="entry name" value="HLH_DNA-bd_sf"/>
</dbReference>
<evidence type="ECO:0000256" key="3">
    <source>
        <dbReference type="ARBA" id="ARBA00023015"/>
    </source>
</evidence>
<name>A0A3B3SN50_9TELE</name>
<keyword evidence="11" id="KW-1185">Reference proteome</keyword>
<keyword evidence="5" id="KW-0804">Transcription</keyword>
<sequence>MVAVSDHPPKALNNGRKVSKPLMEKKRRARINECLDELKLLMETYYTNYIRKRKLEKADILEMTVKHLRNLQKTQRGQFMDSMCAEYQEGFKSCLNGVHQFLLMADNSNGVLRFNVLRHLSDRLSGMPSWSSTADSDDDHCMSSTEPHPWTPVPVTARDCNISPLGDPRSAEIKVQSKNQRHLPCSRNDTHAPGFLNLLKEHRPAASQCYWRPW</sequence>
<feature type="domain" description="BHLH" evidence="8">
    <location>
        <begin position="15"/>
        <end position="71"/>
    </location>
</feature>
<evidence type="ECO:0000259" key="9">
    <source>
        <dbReference type="PROSITE" id="PS51054"/>
    </source>
</evidence>
<accession>A0A3B3SN50</accession>
<reference evidence="10" key="1">
    <citation type="submission" date="2025-08" db="UniProtKB">
        <authorList>
            <consortium name="Ensembl"/>
        </authorList>
    </citation>
    <scope>IDENTIFICATION</scope>
</reference>
<feature type="domain" description="Orange" evidence="9">
    <location>
        <begin position="87"/>
        <end position="120"/>
    </location>
</feature>
<dbReference type="Pfam" id="PF00010">
    <property type="entry name" value="HLH"/>
    <property type="match status" value="1"/>
</dbReference>
<dbReference type="InterPro" id="IPR003650">
    <property type="entry name" value="Orange_dom"/>
</dbReference>
<evidence type="ECO:0000256" key="7">
    <source>
        <dbReference type="SAM" id="MobiDB-lite"/>
    </source>
</evidence>
<comment type="subcellular location">
    <subcellularLocation>
        <location evidence="1">Nucleus</location>
    </subcellularLocation>
</comment>
<dbReference type="InterPro" id="IPR011598">
    <property type="entry name" value="bHLH_dom"/>
</dbReference>
<evidence type="ECO:0000256" key="4">
    <source>
        <dbReference type="ARBA" id="ARBA00023125"/>
    </source>
</evidence>
<evidence type="ECO:0000256" key="5">
    <source>
        <dbReference type="ARBA" id="ARBA00023163"/>
    </source>
</evidence>
<dbReference type="GO" id="GO:0003677">
    <property type="term" value="F:DNA binding"/>
    <property type="evidence" value="ECO:0007669"/>
    <property type="project" value="UniProtKB-KW"/>
</dbReference>
<protein>
    <submittedName>
        <fullName evidence="10">Hairy-related 3</fullName>
    </submittedName>
</protein>
<dbReference type="Proteomes" id="UP000261540">
    <property type="component" value="Unplaced"/>
</dbReference>
<reference evidence="10" key="2">
    <citation type="submission" date="2025-09" db="UniProtKB">
        <authorList>
            <consortium name="Ensembl"/>
        </authorList>
    </citation>
    <scope>IDENTIFICATION</scope>
</reference>
<dbReference type="GO" id="GO:0005634">
    <property type="term" value="C:nucleus"/>
    <property type="evidence" value="ECO:0007669"/>
    <property type="project" value="UniProtKB-SubCell"/>
</dbReference>
<evidence type="ECO:0000313" key="10">
    <source>
        <dbReference type="Ensembl" id="ENSPKIP00000032142.1"/>
    </source>
</evidence>
<keyword evidence="3" id="KW-0805">Transcription regulation</keyword>
<dbReference type="AlphaFoldDB" id="A0A3B3SN50"/>
<evidence type="ECO:0000256" key="2">
    <source>
        <dbReference type="ARBA" id="ARBA00022491"/>
    </source>
</evidence>
<evidence type="ECO:0000259" key="8">
    <source>
        <dbReference type="PROSITE" id="PS50888"/>
    </source>
</evidence>
<keyword evidence="4" id="KW-0238">DNA-binding</keyword>
<dbReference type="GO" id="GO:0046983">
    <property type="term" value="F:protein dimerization activity"/>
    <property type="evidence" value="ECO:0007669"/>
    <property type="project" value="InterPro"/>
</dbReference>
<dbReference type="Gene3D" id="4.10.280.10">
    <property type="entry name" value="Helix-loop-helix DNA-binding domain"/>
    <property type="match status" value="1"/>
</dbReference>
<dbReference type="SUPFAM" id="SSF47459">
    <property type="entry name" value="HLH, helix-loop-helix DNA-binding domain"/>
    <property type="match status" value="1"/>
</dbReference>
<dbReference type="FunFam" id="4.10.280.10:FF:000009">
    <property type="entry name" value="Transcription factor HES-1"/>
    <property type="match status" value="1"/>
</dbReference>
<dbReference type="SUPFAM" id="SSF158457">
    <property type="entry name" value="Orange domain-like"/>
    <property type="match status" value="1"/>
</dbReference>
<keyword evidence="2" id="KW-0678">Repressor</keyword>
<dbReference type="InterPro" id="IPR050370">
    <property type="entry name" value="HES_HEY"/>
</dbReference>
<dbReference type="GeneTree" id="ENSGT00730000111482"/>
<evidence type="ECO:0000313" key="11">
    <source>
        <dbReference type="Proteomes" id="UP000261540"/>
    </source>
</evidence>
<dbReference type="GO" id="GO:0006355">
    <property type="term" value="P:regulation of DNA-templated transcription"/>
    <property type="evidence" value="ECO:0007669"/>
    <property type="project" value="InterPro"/>
</dbReference>
<proteinExistence type="predicted"/>
<evidence type="ECO:0000256" key="1">
    <source>
        <dbReference type="ARBA" id="ARBA00004123"/>
    </source>
</evidence>
<dbReference type="SMART" id="SM00353">
    <property type="entry name" value="HLH"/>
    <property type="match status" value="1"/>
</dbReference>
<feature type="region of interest" description="Disordered" evidence="7">
    <location>
        <begin position="1"/>
        <end position="21"/>
    </location>
</feature>
<dbReference type="PANTHER" id="PTHR10985">
    <property type="entry name" value="BASIC HELIX-LOOP-HELIX TRANSCRIPTION FACTOR, HES-RELATED"/>
    <property type="match status" value="1"/>
</dbReference>
<dbReference type="PROSITE" id="PS50888">
    <property type="entry name" value="BHLH"/>
    <property type="match status" value="1"/>
</dbReference>
<evidence type="ECO:0000256" key="6">
    <source>
        <dbReference type="ARBA" id="ARBA00023242"/>
    </source>
</evidence>
<keyword evidence="6" id="KW-0539">Nucleus</keyword>
<feature type="region of interest" description="Disordered" evidence="7">
    <location>
        <begin position="135"/>
        <end position="156"/>
    </location>
</feature>
<dbReference type="PROSITE" id="PS51054">
    <property type="entry name" value="ORANGE"/>
    <property type="match status" value="1"/>
</dbReference>
<organism evidence="10 11">
    <name type="scientific">Paramormyrops kingsleyae</name>
    <dbReference type="NCBI Taxonomy" id="1676925"/>
    <lineage>
        <taxon>Eukaryota</taxon>
        <taxon>Metazoa</taxon>
        <taxon>Chordata</taxon>
        <taxon>Craniata</taxon>
        <taxon>Vertebrata</taxon>
        <taxon>Euteleostomi</taxon>
        <taxon>Actinopterygii</taxon>
        <taxon>Neopterygii</taxon>
        <taxon>Teleostei</taxon>
        <taxon>Osteoglossocephala</taxon>
        <taxon>Osteoglossomorpha</taxon>
        <taxon>Osteoglossiformes</taxon>
        <taxon>Mormyridae</taxon>
        <taxon>Paramormyrops</taxon>
    </lineage>
</organism>